<dbReference type="Pfam" id="PF00583">
    <property type="entry name" value="Acetyltransf_1"/>
    <property type="match status" value="1"/>
</dbReference>
<dbReference type="Gene3D" id="3.40.630.30">
    <property type="match status" value="1"/>
</dbReference>
<dbReference type="InterPro" id="IPR016181">
    <property type="entry name" value="Acyl_CoA_acyltransferase"/>
</dbReference>
<dbReference type="SUPFAM" id="SSF55729">
    <property type="entry name" value="Acyl-CoA N-acyltransferases (Nat)"/>
    <property type="match status" value="1"/>
</dbReference>
<sequence length="176" mass="19832">MVHHALSEPRTATRDDFQGLVDLIDARAEWLRTKDTDQWLKPWPTREARDARVKQGLADEATFVVCDQATGALAATVTLRQTGADFLWTEDERKEPAAYLHRLVVARAHAGRGLGAALIDWATRRAVDTYGARCTRIDVWGTNDGLHGYYKNIGFDFVRYANVPYPSNALFQRNVT</sequence>
<evidence type="ECO:0000259" key="1">
    <source>
        <dbReference type="PROSITE" id="PS51186"/>
    </source>
</evidence>
<dbReference type="PROSITE" id="PS51186">
    <property type="entry name" value="GNAT"/>
    <property type="match status" value="1"/>
</dbReference>
<organism evidence="2 3">
    <name type="scientific">Actinoplanes ianthinogenes</name>
    <dbReference type="NCBI Taxonomy" id="122358"/>
    <lineage>
        <taxon>Bacteria</taxon>
        <taxon>Bacillati</taxon>
        <taxon>Actinomycetota</taxon>
        <taxon>Actinomycetes</taxon>
        <taxon>Micromonosporales</taxon>
        <taxon>Micromonosporaceae</taxon>
        <taxon>Actinoplanes</taxon>
    </lineage>
</organism>
<dbReference type="PROSITE" id="PS50007">
    <property type="entry name" value="PIPLC_X_DOMAIN"/>
    <property type="match status" value="1"/>
</dbReference>
<proteinExistence type="predicted"/>
<name>A0ABM7LQA7_9ACTN</name>
<keyword evidence="3" id="KW-1185">Reference proteome</keyword>
<dbReference type="Proteomes" id="UP000676967">
    <property type="component" value="Chromosome"/>
</dbReference>
<dbReference type="RefSeq" id="WP_212847036.1">
    <property type="nucleotide sequence ID" value="NZ_AP023356.1"/>
</dbReference>
<gene>
    <name evidence="2" type="ORF">Aiant_20720</name>
</gene>
<dbReference type="EMBL" id="AP023356">
    <property type="protein sequence ID" value="BCJ41415.1"/>
    <property type="molecule type" value="Genomic_DNA"/>
</dbReference>
<reference evidence="2 3" key="1">
    <citation type="submission" date="2020-08" db="EMBL/GenBank/DDBJ databases">
        <title>Whole genome shotgun sequence of Actinoplanes ianthinogenes NBRC 13996.</title>
        <authorList>
            <person name="Komaki H."/>
            <person name="Tamura T."/>
        </authorList>
    </citation>
    <scope>NUCLEOTIDE SEQUENCE [LARGE SCALE GENOMIC DNA]</scope>
    <source>
        <strain evidence="2 3">NBRC 13996</strain>
    </source>
</reference>
<dbReference type="CDD" id="cd04301">
    <property type="entry name" value="NAT_SF"/>
    <property type="match status" value="1"/>
</dbReference>
<protein>
    <recommendedName>
        <fullName evidence="1">N-acetyltransferase domain-containing protein</fullName>
    </recommendedName>
</protein>
<evidence type="ECO:0000313" key="2">
    <source>
        <dbReference type="EMBL" id="BCJ41415.1"/>
    </source>
</evidence>
<dbReference type="InterPro" id="IPR000182">
    <property type="entry name" value="GNAT_dom"/>
</dbReference>
<evidence type="ECO:0000313" key="3">
    <source>
        <dbReference type="Proteomes" id="UP000676967"/>
    </source>
</evidence>
<accession>A0ABM7LQA7</accession>
<feature type="domain" description="N-acetyltransferase" evidence="1">
    <location>
        <begin position="7"/>
        <end position="176"/>
    </location>
</feature>